<name>A0ACB0ZKC4_MELEN</name>
<protein>
    <submittedName>
        <fullName evidence="1">Uncharacterized protein</fullName>
    </submittedName>
</protein>
<keyword evidence="2" id="KW-1185">Reference proteome</keyword>
<sequence>MFCMRICLEVRSSKMVFLRRLILHISVHIWDFFGAYICAYFAIFRAYFVSPY</sequence>
<dbReference type="EMBL" id="CAVMJV010000038">
    <property type="protein sequence ID" value="CAK5079443.1"/>
    <property type="molecule type" value="Genomic_DNA"/>
</dbReference>
<evidence type="ECO:0000313" key="2">
    <source>
        <dbReference type="Proteomes" id="UP001497535"/>
    </source>
</evidence>
<reference evidence="1" key="1">
    <citation type="submission" date="2023-11" db="EMBL/GenBank/DDBJ databases">
        <authorList>
            <person name="Poullet M."/>
        </authorList>
    </citation>
    <scope>NUCLEOTIDE SEQUENCE</scope>
    <source>
        <strain evidence="1">E1834</strain>
    </source>
</reference>
<accession>A0ACB0ZKC4</accession>
<organism evidence="1 2">
    <name type="scientific">Meloidogyne enterolobii</name>
    <name type="common">Root-knot nematode worm</name>
    <name type="synonym">Meloidogyne mayaguensis</name>
    <dbReference type="NCBI Taxonomy" id="390850"/>
    <lineage>
        <taxon>Eukaryota</taxon>
        <taxon>Metazoa</taxon>
        <taxon>Ecdysozoa</taxon>
        <taxon>Nematoda</taxon>
        <taxon>Chromadorea</taxon>
        <taxon>Rhabditida</taxon>
        <taxon>Tylenchina</taxon>
        <taxon>Tylenchomorpha</taxon>
        <taxon>Tylenchoidea</taxon>
        <taxon>Meloidogynidae</taxon>
        <taxon>Meloidogyninae</taxon>
        <taxon>Meloidogyne</taxon>
    </lineage>
</organism>
<gene>
    <name evidence="1" type="ORF">MENTE1834_LOCUS26554</name>
</gene>
<comment type="caution">
    <text evidence="1">The sequence shown here is derived from an EMBL/GenBank/DDBJ whole genome shotgun (WGS) entry which is preliminary data.</text>
</comment>
<evidence type="ECO:0000313" key="1">
    <source>
        <dbReference type="EMBL" id="CAK5079443.1"/>
    </source>
</evidence>
<proteinExistence type="predicted"/>
<dbReference type="Proteomes" id="UP001497535">
    <property type="component" value="Unassembled WGS sequence"/>
</dbReference>